<accession>A0A9N8WAD0</accession>
<comment type="caution">
    <text evidence="4">The sequence shown here is derived from an EMBL/GenBank/DDBJ whole genome shotgun (WGS) entry which is preliminary data.</text>
</comment>
<dbReference type="GO" id="GO:0005509">
    <property type="term" value="F:calcium ion binding"/>
    <property type="evidence" value="ECO:0007669"/>
    <property type="project" value="InterPro"/>
</dbReference>
<feature type="domain" description="EF-hand" evidence="3">
    <location>
        <begin position="89"/>
        <end position="124"/>
    </location>
</feature>
<dbReference type="PROSITE" id="PS50222">
    <property type="entry name" value="EF_HAND_2"/>
    <property type="match status" value="2"/>
</dbReference>
<keyword evidence="2" id="KW-0106">Calcium</keyword>
<dbReference type="GO" id="GO:0016460">
    <property type="term" value="C:myosin II complex"/>
    <property type="evidence" value="ECO:0007669"/>
    <property type="project" value="TreeGrafter"/>
</dbReference>
<evidence type="ECO:0000313" key="5">
    <source>
        <dbReference type="Proteomes" id="UP000789706"/>
    </source>
</evidence>
<dbReference type="InterPro" id="IPR050230">
    <property type="entry name" value="CALM/Myosin/TropC-like"/>
</dbReference>
<proteinExistence type="predicted"/>
<dbReference type="GO" id="GO:1903475">
    <property type="term" value="P:mitotic actomyosin contractile ring assembly"/>
    <property type="evidence" value="ECO:0007669"/>
    <property type="project" value="TreeGrafter"/>
</dbReference>
<evidence type="ECO:0000256" key="1">
    <source>
        <dbReference type="ARBA" id="ARBA00022737"/>
    </source>
</evidence>
<dbReference type="InterPro" id="IPR018247">
    <property type="entry name" value="EF_Hand_1_Ca_BS"/>
</dbReference>
<keyword evidence="5" id="KW-1185">Reference proteome</keyword>
<dbReference type="Gene3D" id="1.10.238.10">
    <property type="entry name" value="EF-hand"/>
    <property type="match status" value="2"/>
</dbReference>
<dbReference type="FunFam" id="1.10.238.10:FF:000003">
    <property type="entry name" value="Calmodulin A"/>
    <property type="match status" value="1"/>
</dbReference>
<feature type="domain" description="EF-hand" evidence="3">
    <location>
        <begin position="18"/>
        <end position="53"/>
    </location>
</feature>
<reference evidence="4" key="1">
    <citation type="submission" date="2021-06" db="EMBL/GenBank/DDBJ databases">
        <authorList>
            <person name="Kallberg Y."/>
            <person name="Tangrot J."/>
            <person name="Rosling A."/>
        </authorList>
    </citation>
    <scope>NUCLEOTIDE SEQUENCE</scope>
    <source>
        <strain evidence="4">AZ414A</strain>
    </source>
</reference>
<gene>
    <name evidence="4" type="ORF">DEBURN_LOCUS3486</name>
</gene>
<evidence type="ECO:0000259" key="3">
    <source>
        <dbReference type="PROSITE" id="PS50222"/>
    </source>
</evidence>
<keyword evidence="1" id="KW-0677">Repeat</keyword>
<dbReference type="PROSITE" id="PS00018">
    <property type="entry name" value="EF_HAND_1"/>
    <property type="match status" value="1"/>
</dbReference>
<sequence>MSKKKYFKLTANAKWHNTIYRKYYQAFKLYDNKGDEHIPVEALGDLLRALDQNPTQEEVNQLMKSSGSKIDFKKFLEILGRPGGFSPAGTYEEFIEGFQVFDKDRTGYISASELRYVLTNLGEKLSDAEVDELMSTIDIDENGNLKYEVRINYLFP</sequence>
<evidence type="ECO:0000313" key="4">
    <source>
        <dbReference type="EMBL" id="CAG8477725.1"/>
    </source>
</evidence>
<dbReference type="Pfam" id="PF13499">
    <property type="entry name" value="EF-hand_7"/>
    <property type="match status" value="1"/>
</dbReference>
<dbReference type="AlphaFoldDB" id="A0A9N8WAD0"/>
<dbReference type="CDD" id="cd00051">
    <property type="entry name" value="EFh"/>
    <property type="match status" value="1"/>
</dbReference>
<protein>
    <submittedName>
        <fullName evidence="4">11306_t:CDS:1</fullName>
    </submittedName>
</protein>
<dbReference type="InterPro" id="IPR011992">
    <property type="entry name" value="EF-hand-dom_pair"/>
</dbReference>
<dbReference type="SMART" id="SM00054">
    <property type="entry name" value="EFh"/>
    <property type="match status" value="2"/>
</dbReference>
<dbReference type="PANTHER" id="PTHR23048">
    <property type="entry name" value="MYOSIN LIGHT CHAIN 1, 3"/>
    <property type="match status" value="1"/>
</dbReference>
<dbReference type="EMBL" id="CAJVPK010000223">
    <property type="protein sequence ID" value="CAG8477725.1"/>
    <property type="molecule type" value="Genomic_DNA"/>
</dbReference>
<dbReference type="OrthoDB" id="26525at2759"/>
<dbReference type="Proteomes" id="UP000789706">
    <property type="component" value="Unassembled WGS sequence"/>
</dbReference>
<dbReference type="PANTHER" id="PTHR23048:SF0">
    <property type="entry name" value="CALMODULIN LIKE 3"/>
    <property type="match status" value="1"/>
</dbReference>
<dbReference type="InterPro" id="IPR002048">
    <property type="entry name" value="EF_hand_dom"/>
</dbReference>
<name>A0A9N8WAD0_9GLOM</name>
<evidence type="ECO:0000256" key="2">
    <source>
        <dbReference type="ARBA" id="ARBA00022837"/>
    </source>
</evidence>
<organism evidence="4 5">
    <name type="scientific">Diversispora eburnea</name>
    <dbReference type="NCBI Taxonomy" id="1213867"/>
    <lineage>
        <taxon>Eukaryota</taxon>
        <taxon>Fungi</taxon>
        <taxon>Fungi incertae sedis</taxon>
        <taxon>Mucoromycota</taxon>
        <taxon>Glomeromycotina</taxon>
        <taxon>Glomeromycetes</taxon>
        <taxon>Diversisporales</taxon>
        <taxon>Diversisporaceae</taxon>
        <taxon>Diversispora</taxon>
    </lineage>
</organism>
<dbReference type="SUPFAM" id="SSF47473">
    <property type="entry name" value="EF-hand"/>
    <property type="match status" value="1"/>
</dbReference>